<dbReference type="InterPro" id="IPR046342">
    <property type="entry name" value="CBS_dom_sf"/>
</dbReference>
<dbReference type="PANTHER" id="PTHR33741:SF5">
    <property type="entry name" value="TRANSMEMBRANE PROTEIN DDB_G0269096-RELATED"/>
    <property type="match status" value="1"/>
</dbReference>
<dbReference type="Proteomes" id="UP001237780">
    <property type="component" value="Unassembled WGS sequence"/>
</dbReference>
<evidence type="ECO:0000256" key="2">
    <source>
        <dbReference type="SAM" id="Phobius"/>
    </source>
</evidence>
<dbReference type="Gene3D" id="3.10.580.10">
    <property type="entry name" value="CBS-domain"/>
    <property type="match status" value="1"/>
</dbReference>
<dbReference type="InterPro" id="IPR007065">
    <property type="entry name" value="HPP"/>
</dbReference>
<dbReference type="SMART" id="SM00116">
    <property type="entry name" value="CBS"/>
    <property type="match status" value="2"/>
</dbReference>
<keyword evidence="2" id="KW-0812">Transmembrane</keyword>
<dbReference type="PANTHER" id="PTHR33741">
    <property type="entry name" value="TRANSMEMBRANE PROTEIN DDB_G0269096-RELATED"/>
    <property type="match status" value="1"/>
</dbReference>
<dbReference type="InterPro" id="IPR000644">
    <property type="entry name" value="CBS_dom"/>
</dbReference>
<feature type="transmembrane region" description="Helical" evidence="2">
    <location>
        <begin position="85"/>
        <end position="104"/>
    </location>
</feature>
<organism evidence="4 5">
    <name type="scientific">Phyllobacterium ifriqiyense</name>
    <dbReference type="NCBI Taxonomy" id="314238"/>
    <lineage>
        <taxon>Bacteria</taxon>
        <taxon>Pseudomonadati</taxon>
        <taxon>Pseudomonadota</taxon>
        <taxon>Alphaproteobacteria</taxon>
        <taxon>Hyphomicrobiales</taxon>
        <taxon>Phyllobacteriaceae</taxon>
        <taxon>Phyllobacterium</taxon>
    </lineage>
</organism>
<protein>
    <submittedName>
        <fullName evidence="4">CBS domain-containing membrane protein</fullName>
    </submittedName>
</protein>
<proteinExistence type="predicted"/>
<keyword evidence="2" id="KW-0472">Membrane</keyword>
<dbReference type="RefSeq" id="WP_307277535.1">
    <property type="nucleotide sequence ID" value="NZ_JAUSZT010000002.1"/>
</dbReference>
<dbReference type="SUPFAM" id="SSF54631">
    <property type="entry name" value="CBS-domain pair"/>
    <property type="match status" value="1"/>
</dbReference>
<keyword evidence="1" id="KW-0129">CBS domain</keyword>
<dbReference type="EMBL" id="JAUSZT010000002">
    <property type="protein sequence ID" value="MDQ0995780.1"/>
    <property type="molecule type" value="Genomic_DNA"/>
</dbReference>
<feature type="transmembrane region" description="Helical" evidence="2">
    <location>
        <begin position="32"/>
        <end position="53"/>
    </location>
</feature>
<evidence type="ECO:0000259" key="3">
    <source>
        <dbReference type="PROSITE" id="PS51371"/>
    </source>
</evidence>
<feature type="transmembrane region" description="Helical" evidence="2">
    <location>
        <begin position="110"/>
        <end position="129"/>
    </location>
</feature>
<comment type="caution">
    <text evidence="4">The sequence shown here is derived from an EMBL/GenBank/DDBJ whole genome shotgun (WGS) entry which is preliminary data.</text>
</comment>
<sequence>MRQFLYSKGPDGTERFRLFVPILAGATLRERIIGCIGALIGIGLTGWICGIMFGAGPAVPLIVAPVGASAVLLFAVPASPLAQPWPIIGGNTISALVGVTVAHFVHQPELAVALAVACAIAVMSVARCLHPPGGAAALTAVIGGPAVLSAGFLFPFVPVALNSVLLVVLGILFHRLAGRTYPHKAAAPVANIHGTQDPPAPLRSGFQSEDVDNALEALDETFDIERSDIDILLREVQVQAAIRRHRALLCSDIMSRDVIKVSEDASADTARTLLLEHNVRALPVLDLSECLLGTIGLRELANAGAAIKGSITAAVTAKPDDHAMKLLPMLTDGKTHAVIIIDDSRHVLGLVTQTDLLGVAFNSYL</sequence>
<evidence type="ECO:0000313" key="4">
    <source>
        <dbReference type="EMBL" id="MDQ0995780.1"/>
    </source>
</evidence>
<dbReference type="InterPro" id="IPR058581">
    <property type="entry name" value="TM_HPP"/>
</dbReference>
<feature type="transmembrane region" description="Helical" evidence="2">
    <location>
        <begin position="160"/>
        <end position="177"/>
    </location>
</feature>
<dbReference type="PROSITE" id="PS51371">
    <property type="entry name" value="CBS"/>
    <property type="match status" value="1"/>
</dbReference>
<feature type="transmembrane region" description="Helical" evidence="2">
    <location>
        <begin position="59"/>
        <end position="78"/>
    </location>
</feature>
<dbReference type="Pfam" id="PF00571">
    <property type="entry name" value="CBS"/>
    <property type="match status" value="2"/>
</dbReference>
<accession>A0ABU0S4V0</accession>
<dbReference type="Gene3D" id="3.90.1280.20">
    <property type="match status" value="1"/>
</dbReference>
<reference evidence="4 5" key="1">
    <citation type="submission" date="2023-07" db="EMBL/GenBank/DDBJ databases">
        <title>Comparative genomics of wheat-associated soil bacteria to identify genetic determinants of phenazine resistance.</title>
        <authorList>
            <person name="Mouncey N."/>
        </authorList>
    </citation>
    <scope>NUCLEOTIDE SEQUENCE [LARGE SCALE GENOMIC DNA]</scope>
    <source>
        <strain evidence="4 5">W4I11</strain>
    </source>
</reference>
<keyword evidence="5" id="KW-1185">Reference proteome</keyword>
<keyword evidence="2" id="KW-1133">Transmembrane helix</keyword>
<feature type="domain" description="CBS" evidence="3">
    <location>
        <begin position="254"/>
        <end position="315"/>
    </location>
</feature>
<gene>
    <name evidence="4" type="ORF">QFZ34_000957</name>
</gene>
<evidence type="ECO:0000256" key="1">
    <source>
        <dbReference type="PROSITE-ProRule" id="PRU00703"/>
    </source>
</evidence>
<name>A0ABU0S4V0_9HYPH</name>
<evidence type="ECO:0000313" key="5">
    <source>
        <dbReference type="Proteomes" id="UP001237780"/>
    </source>
</evidence>
<dbReference type="Pfam" id="PF04982">
    <property type="entry name" value="TM_HPP"/>
    <property type="match status" value="1"/>
</dbReference>